<dbReference type="PANTHER" id="PTHR30614">
    <property type="entry name" value="MEMBRANE COMPONENT OF AMINO ACID ABC TRANSPORTER"/>
    <property type="match status" value="1"/>
</dbReference>
<dbReference type="InterPro" id="IPR043429">
    <property type="entry name" value="ArtM/GltK/GlnP/TcyL/YhdX-like"/>
</dbReference>
<evidence type="ECO:0000313" key="11">
    <source>
        <dbReference type="EMBL" id="REF84183.1"/>
    </source>
</evidence>
<evidence type="ECO:0000256" key="1">
    <source>
        <dbReference type="ARBA" id="ARBA00004429"/>
    </source>
</evidence>
<keyword evidence="3 9" id="KW-0813">Transport</keyword>
<evidence type="ECO:0000256" key="8">
    <source>
        <dbReference type="ARBA" id="ARBA00023136"/>
    </source>
</evidence>
<keyword evidence="8 9" id="KW-0472">Membrane</keyword>
<dbReference type="Proteomes" id="UP000256900">
    <property type="component" value="Unassembled WGS sequence"/>
</dbReference>
<evidence type="ECO:0000256" key="3">
    <source>
        <dbReference type="ARBA" id="ARBA00022448"/>
    </source>
</evidence>
<dbReference type="AlphaFoldDB" id="A0A3D9YRP7"/>
<comment type="caution">
    <text evidence="11">The sequence shown here is derived from an EMBL/GenBank/DDBJ whole genome shotgun (WGS) entry which is preliminary data.</text>
</comment>
<evidence type="ECO:0000256" key="2">
    <source>
        <dbReference type="ARBA" id="ARBA00010072"/>
    </source>
</evidence>
<dbReference type="RefSeq" id="WP_245411346.1">
    <property type="nucleotide sequence ID" value="NZ_CP025086.1"/>
</dbReference>
<dbReference type="CDD" id="cd06261">
    <property type="entry name" value="TM_PBP2"/>
    <property type="match status" value="1"/>
</dbReference>
<evidence type="ECO:0000313" key="12">
    <source>
        <dbReference type="Proteomes" id="UP000256900"/>
    </source>
</evidence>
<keyword evidence="4" id="KW-1003">Cell membrane</keyword>
<evidence type="ECO:0000256" key="6">
    <source>
        <dbReference type="ARBA" id="ARBA00022970"/>
    </source>
</evidence>
<dbReference type="InterPro" id="IPR010065">
    <property type="entry name" value="AA_ABC_transptr_permease_3TM"/>
</dbReference>
<comment type="subcellular location">
    <subcellularLocation>
        <location evidence="1">Cell inner membrane</location>
        <topology evidence="1">Multi-pass membrane protein</topology>
    </subcellularLocation>
    <subcellularLocation>
        <location evidence="9">Cell membrane</location>
        <topology evidence="9">Multi-pass membrane protein</topology>
    </subcellularLocation>
</comment>
<gene>
    <name evidence="11" type="ORF">DES32_3030</name>
</gene>
<protein>
    <submittedName>
        <fullName evidence="11">General L-amino acid transport system permease protein</fullName>
    </submittedName>
</protein>
<feature type="transmembrane region" description="Helical" evidence="9">
    <location>
        <begin position="12"/>
        <end position="32"/>
    </location>
</feature>
<evidence type="ECO:0000259" key="10">
    <source>
        <dbReference type="PROSITE" id="PS50928"/>
    </source>
</evidence>
<proteinExistence type="inferred from homology"/>
<feature type="transmembrane region" description="Helical" evidence="9">
    <location>
        <begin position="198"/>
        <end position="217"/>
    </location>
</feature>
<dbReference type="GO" id="GO:0043190">
    <property type="term" value="C:ATP-binding cassette (ABC) transporter complex"/>
    <property type="evidence" value="ECO:0007669"/>
    <property type="project" value="InterPro"/>
</dbReference>
<evidence type="ECO:0000256" key="9">
    <source>
        <dbReference type="RuleBase" id="RU363032"/>
    </source>
</evidence>
<dbReference type="PANTHER" id="PTHR30614:SF37">
    <property type="entry name" value="AMINO-ACID ABC TRANSPORTER PERMEASE PROTEIN YHDX-RELATED"/>
    <property type="match status" value="1"/>
</dbReference>
<keyword evidence="6" id="KW-0029">Amino-acid transport</keyword>
<dbReference type="SUPFAM" id="SSF161098">
    <property type="entry name" value="MetI-like"/>
    <property type="match status" value="1"/>
</dbReference>
<dbReference type="GO" id="GO:0006865">
    <property type="term" value="P:amino acid transport"/>
    <property type="evidence" value="ECO:0007669"/>
    <property type="project" value="UniProtKB-KW"/>
</dbReference>
<dbReference type="PROSITE" id="PS50928">
    <property type="entry name" value="ABC_TM1"/>
    <property type="match status" value="1"/>
</dbReference>
<dbReference type="GO" id="GO:0022857">
    <property type="term" value="F:transmembrane transporter activity"/>
    <property type="evidence" value="ECO:0007669"/>
    <property type="project" value="InterPro"/>
</dbReference>
<keyword evidence="7 9" id="KW-1133">Transmembrane helix</keyword>
<dbReference type="EMBL" id="QUMO01000005">
    <property type="protein sequence ID" value="REF84183.1"/>
    <property type="molecule type" value="Genomic_DNA"/>
</dbReference>
<reference evidence="11 12" key="1">
    <citation type="submission" date="2018-08" db="EMBL/GenBank/DDBJ databases">
        <title>Genomic Encyclopedia of Type Strains, Phase IV (KMG-IV): sequencing the most valuable type-strain genomes for metagenomic binning, comparative biology and taxonomic classification.</title>
        <authorList>
            <person name="Goeker M."/>
        </authorList>
    </citation>
    <scope>NUCLEOTIDE SEQUENCE [LARGE SCALE GENOMIC DNA]</scope>
    <source>
        <strain evidence="11 12">BW863</strain>
    </source>
</reference>
<organism evidence="11 12">
    <name type="scientific">Methylovirgula ligni</name>
    <dbReference type="NCBI Taxonomy" id="569860"/>
    <lineage>
        <taxon>Bacteria</taxon>
        <taxon>Pseudomonadati</taxon>
        <taxon>Pseudomonadota</taxon>
        <taxon>Alphaproteobacteria</taxon>
        <taxon>Hyphomicrobiales</taxon>
        <taxon>Beijerinckiaceae</taxon>
        <taxon>Methylovirgula</taxon>
    </lineage>
</organism>
<evidence type="ECO:0000256" key="7">
    <source>
        <dbReference type="ARBA" id="ARBA00022989"/>
    </source>
</evidence>
<feature type="transmembrane region" description="Helical" evidence="9">
    <location>
        <begin position="79"/>
        <end position="104"/>
    </location>
</feature>
<feature type="transmembrane region" description="Helical" evidence="9">
    <location>
        <begin position="295"/>
        <end position="321"/>
    </location>
</feature>
<evidence type="ECO:0000256" key="5">
    <source>
        <dbReference type="ARBA" id="ARBA00022692"/>
    </source>
</evidence>
<feature type="transmembrane region" description="Helical" evidence="9">
    <location>
        <begin position="166"/>
        <end position="186"/>
    </location>
</feature>
<accession>A0A3D9YRP7</accession>
<name>A0A3D9YRP7_9HYPH</name>
<feature type="domain" description="ABC transmembrane type-1" evidence="10">
    <location>
        <begin position="83"/>
        <end position="318"/>
    </location>
</feature>
<comment type="similarity">
    <text evidence="2">Belongs to the binding-protein-dependent transport system permease family. HisMQ subfamily.</text>
</comment>
<dbReference type="Gene3D" id="1.10.3720.10">
    <property type="entry name" value="MetI-like"/>
    <property type="match status" value="1"/>
</dbReference>
<dbReference type="InterPro" id="IPR035906">
    <property type="entry name" value="MetI-like_sf"/>
</dbReference>
<sequence>MATLSGAFRRGNAAHSALVQIAFVLGLGFLVYEAATLALAHMREHHIPTDFGFWNERAGFDIDPHLIAYSFTSTYGRAFFVGLINTLVVSAVGVVFASLLGFAIGAARLSTNLVIAKFAGFYIEAFRNVPLLLQILFWYNGVLKALPAPRASLAFPGHIFLNDRGLFMPAPTLSPLGLSLPVFHGFNFIGGMKLSPEFVALTLSLVLYTATFIAEIVRAGIAGVPKGQGEAAAALGLNAVQARKFVIVPQALRLIVPPLTSQYLNLFKNSSLAVFIGYPDLVQVFAGTVLNQTGAAVPVITVTMAVYLFVSLLGSLAMNLFNRRIAGAVH</sequence>
<dbReference type="InterPro" id="IPR000515">
    <property type="entry name" value="MetI-like"/>
</dbReference>
<keyword evidence="12" id="KW-1185">Reference proteome</keyword>
<evidence type="ECO:0000256" key="4">
    <source>
        <dbReference type="ARBA" id="ARBA00022475"/>
    </source>
</evidence>
<dbReference type="Pfam" id="PF00528">
    <property type="entry name" value="BPD_transp_1"/>
    <property type="match status" value="1"/>
</dbReference>
<dbReference type="NCBIfam" id="TIGR01726">
    <property type="entry name" value="HEQRo_perm_3TM"/>
    <property type="match status" value="1"/>
</dbReference>
<keyword evidence="5 9" id="KW-0812">Transmembrane</keyword>